<protein>
    <submittedName>
        <fullName evidence="2">Oxidative stress defense protein</fullName>
    </submittedName>
</protein>
<feature type="chain" id="PRO_5041219089" evidence="1">
    <location>
        <begin position="23"/>
        <end position="232"/>
    </location>
</feature>
<name>A0AA47KJX4_9GAMM</name>
<feature type="signal peptide" evidence="1">
    <location>
        <begin position="1"/>
        <end position="22"/>
    </location>
</feature>
<dbReference type="EMBL" id="CP114588">
    <property type="protein sequence ID" value="WBA08296.1"/>
    <property type="molecule type" value="Genomic_DNA"/>
</dbReference>
<evidence type="ECO:0000256" key="1">
    <source>
        <dbReference type="SAM" id="SignalP"/>
    </source>
</evidence>
<gene>
    <name evidence="2" type="ORF">N8M53_10800</name>
</gene>
<dbReference type="RefSeq" id="WP_269578785.1">
    <property type="nucleotide sequence ID" value="NZ_CP114588.1"/>
</dbReference>
<keyword evidence="1" id="KW-0732">Signal</keyword>
<proteinExistence type="predicted"/>
<sequence>MHKFKAMLCLTSALVTAPAAMANIDFPHLDITGVGEVTAAPDMATIDVGVVTERKTAKAAKAASDKAVTAFIDRLAAQGVTREQIESAHIQLSPRYQHSKDKAPELVGYRAERQVTVTLNQLDKLNAVLDGALGEGINRIRQVQLTSSDQSALKDKAREAAVNDAKEKAESLAKSLDMRVDGVWQIRYRSSNPRPVMMNAEMRSGSADVAASYQDATMQVRDQVDIIFRLDD</sequence>
<dbReference type="NCBIfam" id="NF008299">
    <property type="entry name" value="PRK11087.1"/>
    <property type="match status" value="1"/>
</dbReference>
<dbReference type="PANTHER" id="PTHR34387">
    <property type="entry name" value="SLR1258 PROTEIN"/>
    <property type="match status" value="1"/>
</dbReference>
<organism evidence="2 3">
    <name type="scientific">Salinivibrio kushneri</name>
    <dbReference type="NCBI Taxonomy" id="1908198"/>
    <lineage>
        <taxon>Bacteria</taxon>
        <taxon>Pseudomonadati</taxon>
        <taxon>Pseudomonadota</taxon>
        <taxon>Gammaproteobacteria</taxon>
        <taxon>Vibrionales</taxon>
        <taxon>Vibrionaceae</taxon>
        <taxon>Salinivibrio</taxon>
    </lineage>
</organism>
<dbReference type="Gene3D" id="3.30.110.170">
    <property type="entry name" value="Protein of unknown function (DUF541), domain 1"/>
    <property type="match status" value="1"/>
</dbReference>
<dbReference type="InterPro" id="IPR052022">
    <property type="entry name" value="26kDa_periplasmic_antigen"/>
</dbReference>
<dbReference type="GO" id="GO:0006974">
    <property type="term" value="P:DNA damage response"/>
    <property type="evidence" value="ECO:0007669"/>
    <property type="project" value="TreeGrafter"/>
</dbReference>
<dbReference type="Pfam" id="PF04402">
    <property type="entry name" value="SIMPL"/>
    <property type="match status" value="1"/>
</dbReference>
<reference evidence="2" key="1">
    <citation type="submission" date="2022-09" db="EMBL/GenBank/DDBJ databases">
        <authorList>
            <person name="Li Z.-J."/>
        </authorList>
    </citation>
    <scope>NUCLEOTIDE SEQUENCE</scope>
    <source>
        <strain evidence="2">TGB11</strain>
    </source>
</reference>
<dbReference type="InterPro" id="IPR007497">
    <property type="entry name" value="SIMPL/DUF541"/>
</dbReference>
<dbReference type="PANTHER" id="PTHR34387:SF1">
    <property type="entry name" value="PERIPLASMIC IMMUNOGENIC PROTEIN"/>
    <property type="match status" value="1"/>
</dbReference>
<evidence type="ECO:0000313" key="2">
    <source>
        <dbReference type="EMBL" id="WBA08296.1"/>
    </source>
</evidence>
<accession>A0AA47KJX4</accession>
<dbReference type="Proteomes" id="UP001164748">
    <property type="component" value="Chromosome"/>
</dbReference>
<evidence type="ECO:0000313" key="3">
    <source>
        <dbReference type="Proteomes" id="UP001164748"/>
    </source>
</evidence>
<dbReference type="AlphaFoldDB" id="A0AA47KJX4"/>
<dbReference type="Gene3D" id="3.30.70.2970">
    <property type="entry name" value="Protein of unknown function (DUF541), domain 2"/>
    <property type="match status" value="1"/>
</dbReference>